<keyword evidence="3" id="KW-1185">Reference proteome</keyword>
<keyword evidence="1" id="KW-1133">Transmembrane helix</keyword>
<evidence type="ECO:0000313" key="2">
    <source>
        <dbReference type="EMBL" id="MFD1096036.1"/>
    </source>
</evidence>
<dbReference type="Proteomes" id="UP001597131">
    <property type="component" value="Unassembled WGS sequence"/>
</dbReference>
<feature type="transmembrane region" description="Helical" evidence="1">
    <location>
        <begin position="7"/>
        <end position="27"/>
    </location>
</feature>
<reference evidence="3" key="1">
    <citation type="journal article" date="2019" name="Int. J. Syst. Evol. Microbiol.">
        <title>The Global Catalogue of Microorganisms (GCM) 10K type strain sequencing project: providing services to taxonomists for standard genome sequencing and annotation.</title>
        <authorList>
            <consortium name="The Broad Institute Genomics Platform"/>
            <consortium name="The Broad Institute Genome Sequencing Center for Infectious Disease"/>
            <person name="Wu L."/>
            <person name="Ma J."/>
        </authorList>
    </citation>
    <scope>NUCLEOTIDE SEQUENCE [LARGE SCALE GENOMIC DNA]</scope>
    <source>
        <strain evidence="3">CCUG 64793</strain>
    </source>
</reference>
<dbReference type="RefSeq" id="WP_380745239.1">
    <property type="nucleotide sequence ID" value="NZ_JBHTLI010000001.1"/>
</dbReference>
<evidence type="ECO:0000256" key="1">
    <source>
        <dbReference type="SAM" id="Phobius"/>
    </source>
</evidence>
<gene>
    <name evidence="2" type="ORF">ACFQ3Q_09780</name>
</gene>
<keyword evidence="1" id="KW-0472">Membrane</keyword>
<sequence length="124" mass="14123">MKLIHRIGYYSLGLFFGIIILIFFLSGKKTSCDYLPNDRVLKNIRIKERKWTDESLSFFSKNAIDTSAVSYILEEGDVDFDKSKTQKEPCGIFVVSGKAEEKLLELQIENCDSIATLLKAGFKE</sequence>
<organism evidence="2 3">
    <name type="scientific">Salegentibacter chungangensis</name>
    <dbReference type="NCBI Taxonomy" id="1335724"/>
    <lineage>
        <taxon>Bacteria</taxon>
        <taxon>Pseudomonadati</taxon>
        <taxon>Bacteroidota</taxon>
        <taxon>Flavobacteriia</taxon>
        <taxon>Flavobacteriales</taxon>
        <taxon>Flavobacteriaceae</taxon>
        <taxon>Salegentibacter</taxon>
    </lineage>
</organism>
<name>A0ABW3NUL9_9FLAO</name>
<comment type="caution">
    <text evidence="2">The sequence shown here is derived from an EMBL/GenBank/DDBJ whole genome shotgun (WGS) entry which is preliminary data.</text>
</comment>
<evidence type="ECO:0000313" key="3">
    <source>
        <dbReference type="Proteomes" id="UP001597131"/>
    </source>
</evidence>
<proteinExistence type="predicted"/>
<accession>A0ABW3NUL9</accession>
<evidence type="ECO:0008006" key="4">
    <source>
        <dbReference type="Google" id="ProtNLM"/>
    </source>
</evidence>
<dbReference type="EMBL" id="JBHTLI010000001">
    <property type="protein sequence ID" value="MFD1096036.1"/>
    <property type="molecule type" value="Genomic_DNA"/>
</dbReference>
<protein>
    <recommendedName>
        <fullName evidence="4">DUF4258 domain-containing protein</fullName>
    </recommendedName>
</protein>
<keyword evidence="1" id="KW-0812">Transmembrane</keyword>